<sequence length="349" mass="37667">MVDSTNNNDQTRVEQTIMIECPVTKYSCSNLCEACCILSQLYCSSLAWLQVSQQDFGSSGCGCCPDPLCPTASPPCSSNVDCACLFMTMTSGGMCANTVVSCNNLTRCNSDNVTCSVPNTVCVNNTRCNIPVCYPIELASYQQCPAREAPISTTTTTTVFMTTSTTTSTATTRSSTTSTTTTRPSTTSTTPTRPSTTTTSTASSRTTATTTTTITIRSFNYTRYQYTYTAVSSKTTMMMIIRQDPSYWCLDDISVTNSGGAQLWQNGGFEQSPLTQYYVYCNPNNASASGVISTQCPHLGSNNFYDGSVSYSDYLSQSFTTVRGATYNVNFWLSNLGSPQNNFIVLIGG</sequence>
<gene>
    <name evidence="2" type="ORF">BYL167_LOCUS15646</name>
</gene>
<accession>A0A8S2P8B9</accession>
<name>A0A8S2P8B9_9BILA</name>
<evidence type="ECO:0000313" key="3">
    <source>
        <dbReference type="Proteomes" id="UP000681967"/>
    </source>
</evidence>
<dbReference type="Proteomes" id="UP000681967">
    <property type="component" value="Unassembled WGS sequence"/>
</dbReference>
<evidence type="ECO:0000256" key="1">
    <source>
        <dbReference type="SAM" id="MobiDB-lite"/>
    </source>
</evidence>
<dbReference type="AlphaFoldDB" id="A0A8S2P8B9"/>
<dbReference type="Gene3D" id="2.60.120.260">
    <property type="entry name" value="Galactose-binding domain-like"/>
    <property type="match status" value="1"/>
</dbReference>
<evidence type="ECO:0000313" key="2">
    <source>
        <dbReference type="EMBL" id="CAF4036709.1"/>
    </source>
</evidence>
<comment type="caution">
    <text evidence="2">The sequence shown here is derived from an EMBL/GenBank/DDBJ whole genome shotgun (WGS) entry which is preliminary data.</text>
</comment>
<reference evidence="2" key="1">
    <citation type="submission" date="2021-02" db="EMBL/GenBank/DDBJ databases">
        <authorList>
            <person name="Nowell W R."/>
        </authorList>
    </citation>
    <scope>NUCLEOTIDE SEQUENCE</scope>
</reference>
<feature type="region of interest" description="Disordered" evidence="1">
    <location>
        <begin position="164"/>
        <end position="207"/>
    </location>
</feature>
<organism evidence="2 3">
    <name type="scientific">Rotaria magnacalcarata</name>
    <dbReference type="NCBI Taxonomy" id="392030"/>
    <lineage>
        <taxon>Eukaryota</taxon>
        <taxon>Metazoa</taxon>
        <taxon>Spiralia</taxon>
        <taxon>Gnathifera</taxon>
        <taxon>Rotifera</taxon>
        <taxon>Eurotatoria</taxon>
        <taxon>Bdelloidea</taxon>
        <taxon>Philodinida</taxon>
        <taxon>Philodinidae</taxon>
        <taxon>Rotaria</taxon>
    </lineage>
</organism>
<proteinExistence type="predicted"/>
<dbReference type="EMBL" id="CAJOBH010005820">
    <property type="protein sequence ID" value="CAF4036709.1"/>
    <property type="molecule type" value="Genomic_DNA"/>
</dbReference>
<protein>
    <submittedName>
        <fullName evidence="2">Uncharacterized protein</fullName>
    </submittedName>
</protein>